<keyword evidence="1" id="KW-0732">Signal</keyword>
<dbReference type="AlphaFoldDB" id="A0AA96GK67"/>
<evidence type="ECO:0000256" key="1">
    <source>
        <dbReference type="SAM" id="SignalP"/>
    </source>
</evidence>
<evidence type="ECO:0000313" key="3">
    <source>
        <dbReference type="Proteomes" id="UP001302494"/>
    </source>
</evidence>
<feature type="signal peptide" evidence="1">
    <location>
        <begin position="1"/>
        <end position="21"/>
    </location>
</feature>
<dbReference type="EMBL" id="CP116968">
    <property type="protein sequence ID" value="WNM60498.1"/>
    <property type="molecule type" value="Genomic_DNA"/>
</dbReference>
<dbReference type="PROSITE" id="PS51257">
    <property type="entry name" value="PROKAR_LIPOPROTEIN"/>
    <property type="match status" value="1"/>
</dbReference>
<organism evidence="2 3">
    <name type="scientific">Candidatus Nitrospira neomarina</name>
    <dbReference type="NCBI Taxonomy" id="3020899"/>
    <lineage>
        <taxon>Bacteria</taxon>
        <taxon>Pseudomonadati</taxon>
        <taxon>Nitrospirota</taxon>
        <taxon>Nitrospiria</taxon>
        <taxon>Nitrospirales</taxon>
        <taxon>Nitrospiraceae</taxon>
        <taxon>Nitrospira</taxon>
    </lineage>
</organism>
<dbReference type="RefSeq" id="WP_312741315.1">
    <property type="nucleotide sequence ID" value="NZ_CP116968.1"/>
</dbReference>
<reference evidence="2 3" key="1">
    <citation type="submission" date="2023-01" db="EMBL/GenBank/DDBJ databases">
        <title>Cultivation and genomic characterization of new, ubiquitous marine nitrite-oxidizing bacteria from the Nitrospirales.</title>
        <authorList>
            <person name="Mueller A.J."/>
            <person name="Daebeler A."/>
            <person name="Herbold C.W."/>
            <person name="Kirkegaard R.H."/>
            <person name="Daims H."/>
        </authorList>
    </citation>
    <scope>NUCLEOTIDE SEQUENCE [LARGE SCALE GENOMIC DNA]</scope>
    <source>
        <strain evidence="2 3">DK</strain>
    </source>
</reference>
<feature type="chain" id="PRO_5041726923" description="Lipoprotein" evidence="1">
    <location>
        <begin position="22"/>
        <end position="120"/>
    </location>
</feature>
<dbReference type="Proteomes" id="UP001302494">
    <property type="component" value="Chromosome"/>
</dbReference>
<accession>A0AA96GK67</accession>
<dbReference type="KEGG" id="nneo:PQG83_12070"/>
<proteinExistence type="predicted"/>
<keyword evidence="3" id="KW-1185">Reference proteome</keyword>
<evidence type="ECO:0000313" key="2">
    <source>
        <dbReference type="EMBL" id="WNM60498.1"/>
    </source>
</evidence>
<protein>
    <recommendedName>
        <fullName evidence="4">Lipoprotein</fullName>
    </recommendedName>
</protein>
<evidence type="ECO:0008006" key="4">
    <source>
        <dbReference type="Google" id="ProtNLM"/>
    </source>
</evidence>
<name>A0AA96GK67_9BACT</name>
<gene>
    <name evidence="2" type="ORF">PQG83_12070</name>
</gene>
<sequence length="120" mass="12715">MPKIWRSVLLLTCMLAGCSTTGTLGIVTKSSADPASLLKTSQGYEELGPAEGQACRHFILAIIPFGQSDMAKAVDKALETTGGDALLNVSAESSLYGFIPIYNVYTFTCTTVKGTAIKFK</sequence>